<reference evidence="1 2" key="1">
    <citation type="journal article" date="2015" name="Stand. Genomic Sci.">
        <title>Genomic Encyclopedia of Bacterial and Archaeal Type Strains, Phase III: the genomes of soil and plant-associated and newly described type strains.</title>
        <authorList>
            <person name="Whitman W.B."/>
            <person name="Woyke T."/>
            <person name="Klenk H.P."/>
            <person name="Zhou Y."/>
            <person name="Lilburn T.G."/>
            <person name="Beck B.J."/>
            <person name="De Vos P."/>
            <person name="Vandamme P."/>
            <person name="Eisen J.A."/>
            <person name="Garrity G."/>
            <person name="Hugenholtz P."/>
            <person name="Kyrpides N.C."/>
        </authorList>
    </citation>
    <scope>NUCLEOTIDE SEQUENCE [LARGE SCALE GENOMIC DNA]</scope>
    <source>
        <strain evidence="1 2">CGMCC 1.6858</strain>
    </source>
</reference>
<comment type="caution">
    <text evidence="1">The sequence shown here is derived from an EMBL/GenBank/DDBJ whole genome shotgun (WGS) entry which is preliminary data.</text>
</comment>
<sequence length="55" mass="6074">MPVVQIMAVVGSAVPSVLRDQGFLVCWFLVHNGERISGPFTSRQDAQAQMQRCLV</sequence>
<protein>
    <recommendedName>
        <fullName evidence="3">Filamentous hemagglutinin</fullName>
    </recommendedName>
</protein>
<name>A0A562QDX8_9PSED</name>
<dbReference type="RefSeq" id="WP_167654165.1">
    <property type="nucleotide sequence ID" value="NZ_VLKY01000005.1"/>
</dbReference>
<proteinExistence type="predicted"/>
<organism evidence="1 2">
    <name type="scientific">Pseudomonas duriflava</name>
    <dbReference type="NCBI Taxonomy" id="459528"/>
    <lineage>
        <taxon>Bacteria</taxon>
        <taxon>Pseudomonadati</taxon>
        <taxon>Pseudomonadota</taxon>
        <taxon>Gammaproteobacteria</taxon>
        <taxon>Pseudomonadales</taxon>
        <taxon>Pseudomonadaceae</taxon>
        <taxon>Pseudomonas</taxon>
    </lineage>
</organism>
<dbReference type="EMBL" id="VLKY01000005">
    <property type="protein sequence ID" value="TWI54957.1"/>
    <property type="molecule type" value="Genomic_DNA"/>
</dbReference>
<evidence type="ECO:0000313" key="1">
    <source>
        <dbReference type="EMBL" id="TWI54957.1"/>
    </source>
</evidence>
<dbReference type="Proteomes" id="UP000316905">
    <property type="component" value="Unassembled WGS sequence"/>
</dbReference>
<dbReference type="AlphaFoldDB" id="A0A562QDX8"/>
<keyword evidence="2" id="KW-1185">Reference proteome</keyword>
<gene>
    <name evidence="1" type="ORF">IQ22_01864</name>
</gene>
<evidence type="ECO:0008006" key="3">
    <source>
        <dbReference type="Google" id="ProtNLM"/>
    </source>
</evidence>
<accession>A0A562QDX8</accession>
<evidence type="ECO:0000313" key="2">
    <source>
        <dbReference type="Proteomes" id="UP000316905"/>
    </source>
</evidence>